<feature type="transmembrane region" description="Helical" evidence="8">
    <location>
        <begin position="83"/>
        <end position="105"/>
    </location>
</feature>
<dbReference type="RefSeq" id="WP_097279603.1">
    <property type="nucleotide sequence ID" value="NZ_OCNJ01000005.1"/>
</dbReference>
<comment type="subcellular location">
    <subcellularLocation>
        <location evidence="1">Cell membrane</location>
        <topology evidence="1">Multi-pass membrane protein</topology>
    </subcellularLocation>
</comment>
<proteinExistence type="predicted"/>
<dbReference type="GO" id="GO:0005886">
    <property type="term" value="C:plasma membrane"/>
    <property type="evidence" value="ECO:0007669"/>
    <property type="project" value="UniProtKB-SubCell"/>
</dbReference>
<dbReference type="InterPro" id="IPR001851">
    <property type="entry name" value="ABC_transp_permease"/>
</dbReference>
<keyword evidence="7 8" id="KW-0472">Membrane</keyword>
<feature type="transmembrane region" description="Helical" evidence="8">
    <location>
        <begin position="145"/>
        <end position="168"/>
    </location>
</feature>
<evidence type="ECO:0000256" key="4">
    <source>
        <dbReference type="ARBA" id="ARBA00022519"/>
    </source>
</evidence>
<sequence length="341" mass="34572">MSVRPLDHPPVPLRPDERALRLMAAIGLLPLLLVAAVVVVGILEPRFFGLMNLLNILRAASFLAIIAAGQMIVLISGGFDLSVGAVVALTSTVSASVMAALGAALPEAPATVIAVGLVAGLAVGAVVGLVNGACVVLLRVSPFMVTLGTMSIVGGLALLLTNGIPVYGLPEALVRDFGRALWFGVPASVFVAAAVVALVWLAQTRTVAGRHLHAIGGNPQAALVSGIATRRHLVGAYVASGLLAAVTGLVLTARVGSGQANLGGLDLTLQSIAAAVIAGTSLRGGVGRVERVAVAAVFLAIVTNAMNLLRVDSKLQLIVLGVVLVAAVAIDELAKRRQIRD</sequence>
<reference evidence="9 10" key="1">
    <citation type="submission" date="2017-09" db="EMBL/GenBank/DDBJ databases">
        <authorList>
            <person name="Ehlers B."/>
            <person name="Leendertz F.H."/>
        </authorList>
    </citation>
    <scope>NUCLEOTIDE SEQUENCE [LARGE SCALE GENOMIC DNA]</scope>
    <source>
        <strain evidence="9 10">USBA 140</strain>
    </source>
</reference>
<feature type="transmembrane region" description="Helical" evidence="8">
    <location>
        <begin position="267"/>
        <end position="285"/>
    </location>
</feature>
<dbReference type="GO" id="GO:0022857">
    <property type="term" value="F:transmembrane transporter activity"/>
    <property type="evidence" value="ECO:0007669"/>
    <property type="project" value="InterPro"/>
</dbReference>
<keyword evidence="6 8" id="KW-1133">Transmembrane helix</keyword>
<keyword evidence="10" id="KW-1185">Reference proteome</keyword>
<feature type="transmembrane region" description="Helical" evidence="8">
    <location>
        <begin position="180"/>
        <end position="202"/>
    </location>
</feature>
<dbReference type="CDD" id="cd06579">
    <property type="entry name" value="TM_PBP1_transp_AraH_like"/>
    <property type="match status" value="1"/>
</dbReference>
<feature type="transmembrane region" description="Helical" evidence="8">
    <location>
        <begin position="315"/>
        <end position="334"/>
    </location>
</feature>
<keyword evidence="2" id="KW-0813">Transport</keyword>
<keyword evidence="4" id="KW-0997">Cell inner membrane</keyword>
<dbReference type="Pfam" id="PF02653">
    <property type="entry name" value="BPD_transp_2"/>
    <property type="match status" value="1"/>
</dbReference>
<dbReference type="PANTHER" id="PTHR32196">
    <property type="entry name" value="ABC TRANSPORTER PERMEASE PROTEIN YPHD-RELATED-RELATED"/>
    <property type="match status" value="1"/>
</dbReference>
<evidence type="ECO:0000313" key="10">
    <source>
        <dbReference type="Proteomes" id="UP000219621"/>
    </source>
</evidence>
<feature type="transmembrane region" description="Helical" evidence="8">
    <location>
        <begin position="55"/>
        <end position="76"/>
    </location>
</feature>
<accession>A0A286GL27</accession>
<feature type="transmembrane region" description="Helical" evidence="8">
    <location>
        <begin position="234"/>
        <end position="255"/>
    </location>
</feature>
<dbReference type="OrthoDB" id="192433at2"/>
<gene>
    <name evidence="9" type="ORF">SAMN05421508_105229</name>
</gene>
<keyword evidence="3" id="KW-1003">Cell membrane</keyword>
<evidence type="ECO:0000256" key="2">
    <source>
        <dbReference type="ARBA" id="ARBA00022448"/>
    </source>
</evidence>
<name>A0A286GL27_9PROT</name>
<feature type="transmembrane region" description="Helical" evidence="8">
    <location>
        <begin position="292"/>
        <end position="309"/>
    </location>
</feature>
<feature type="transmembrane region" description="Helical" evidence="8">
    <location>
        <begin position="111"/>
        <end position="138"/>
    </location>
</feature>
<evidence type="ECO:0000256" key="8">
    <source>
        <dbReference type="SAM" id="Phobius"/>
    </source>
</evidence>
<dbReference type="PANTHER" id="PTHR32196:SF21">
    <property type="entry name" value="ABC TRANSPORTER PERMEASE PROTEIN YPHD-RELATED"/>
    <property type="match status" value="1"/>
</dbReference>
<evidence type="ECO:0000256" key="6">
    <source>
        <dbReference type="ARBA" id="ARBA00022989"/>
    </source>
</evidence>
<dbReference type="EMBL" id="OCNJ01000005">
    <property type="protein sequence ID" value="SOD96245.1"/>
    <property type="molecule type" value="Genomic_DNA"/>
</dbReference>
<organism evidence="9 10">
    <name type="scientific">Caenispirillum bisanense</name>
    <dbReference type="NCBI Taxonomy" id="414052"/>
    <lineage>
        <taxon>Bacteria</taxon>
        <taxon>Pseudomonadati</taxon>
        <taxon>Pseudomonadota</taxon>
        <taxon>Alphaproteobacteria</taxon>
        <taxon>Rhodospirillales</taxon>
        <taxon>Novispirillaceae</taxon>
        <taxon>Caenispirillum</taxon>
    </lineage>
</organism>
<evidence type="ECO:0000256" key="7">
    <source>
        <dbReference type="ARBA" id="ARBA00023136"/>
    </source>
</evidence>
<protein>
    <submittedName>
        <fullName evidence="9">Monosaccharide ABC transporter membrane protein, CUT2 family</fullName>
    </submittedName>
</protein>
<feature type="transmembrane region" description="Helical" evidence="8">
    <location>
        <begin position="20"/>
        <end position="43"/>
    </location>
</feature>
<evidence type="ECO:0000256" key="1">
    <source>
        <dbReference type="ARBA" id="ARBA00004651"/>
    </source>
</evidence>
<keyword evidence="5 8" id="KW-0812">Transmembrane</keyword>
<evidence type="ECO:0000256" key="5">
    <source>
        <dbReference type="ARBA" id="ARBA00022692"/>
    </source>
</evidence>
<dbReference type="AlphaFoldDB" id="A0A286GL27"/>
<evidence type="ECO:0000313" key="9">
    <source>
        <dbReference type="EMBL" id="SOD96245.1"/>
    </source>
</evidence>
<evidence type="ECO:0000256" key="3">
    <source>
        <dbReference type="ARBA" id="ARBA00022475"/>
    </source>
</evidence>
<dbReference type="Proteomes" id="UP000219621">
    <property type="component" value="Unassembled WGS sequence"/>
</dbReference>